<evidence type="ECO:0000256" key="2">
    <source>
        <dbReference type="SAM" id="MobiDB-lite"/>
    </source>
</evidence>
<dbReference type="PROSITE" id="PS51352">
    <property type="entry name" value="THIOREDOXIN_2"/>
    <property type="match status" value="1"/>
</dbReference>
<dbReference type="PANTHER" id="PTHR43601">
    <property type="entry name" value="THIOREDOXIN, MITOCHONDRIAL"/>
    <property type="match status" value="1"/>
</dbReference>
<protein>
    <submittedName>
        <fullName evidence="5">Thioredoxin family protein</fullName>
    </submittedName>
</protein>
<dbReference type="InterPro" id="IPR017937">
    <property type="entry name" value="Thioredoxin_CS"/>
</dbReference>
<reference evidence="5" key="1">
    <citation type="submission" date="2023-03" db="EMBL/GenBank/DDBJ databases">
        <title>Andean soil-derived lignocellulolytic bacterial consortium as a source of novel taxa and putative plastic-active enzymes.</title>
        <authorList>
            <person name="Diaz-Garcia L."/>
            <person name="Chuvochina M."/>
            <person name="Feuerriegel G."/>
            <person name="Bunk B."/>
            <person name="Sproer C."/>
            <person name="Streit W.R."/>
            <person name="Rodriguez L.M."/>
            <person name="Overmann J."/>
            <person name="Jimenez D.J."/>
        </authorList>
    </citation>
    <scope>NUCLEOTIDE SEQUENCE</scope>
    <source>
        <strain evidence="5">MAG 7</strain>
    </source>
</reference>
<dbReference type="CDD" id="cd02947">
    <property type="entry name" value="TRX_family"/>
    <property type="match status" value="1"/>
</dbReference>
<organism evidence="5 6">
    <name type="scientific">Candidatus Pseudobacter hemicellulosilyticus</name>
    <dbReference type="NCBI Taxonomy" id="3121375"/>
    <lineage>
        <taxon>Bacteria</taxon>
        <taxon>Pseudomonadati</taxon>
        <taxon>Bacteroidota</taxon>
        <taxon>Chitinophagia</taxon>
        <taxon>Chitinophagales</taxon>
        <taxon>Chitinophagaceae</taxon>
        <taxon>Pseudobacter</taxon>
    </lineage>
</organism>
<dbReference type="Gene3D" id="3.40.30.10">
    <property type="entry name" value="Glutaredoxin"/>
    <property type="match status" value="1"/>
</dbReference>
<feature type="signal peptide" evidence="3">
    <location>
        <begin position="1"/>
        <end position="20"/>
    </location>
</feature>
<accession>A0AAJ5WVW1</accession>
<evidence type="ECO:0000256" key="1">
    <source>
        <dbReference type="ARBA" id="ARBA00023284"/>
    </source>
</evidence>
<dbReference type="PROSITE" id="PS00194">
    <property type="entry name" value="THIOREDOXIN_1"/>
    <property type="match status" value="1"/>
</dbReference>
<feature type="chain" id="PRO_5042589523" evidence="3">
    <location>
        <begin position="21"/>
        <end position="431"/>
    </location>
</feature>
<evidence type="ECO:0000313" key="6">
    <source>
        <dbReference type="Proteomes" id="UP001220610"/>
    </source>
</evidence>
<dbReference type="InterPro" id="IPR036249">
    <property type="entry name" value="Thioredoxin-like_sf"/>
</dbReference>
<dbReference type="InterPro" id="IPR013766">
    <property type="entry name" value="Thioredoxin_domain"/>
</dbReference>
<evidence type="ECO:0000256" key="3">
    <source>
        <dbReference type="SAM" id="SignalP"/>
    </source>
</evidence>
<dbReference type="Pfam" id="PF00085">
    <property type="entry name" value="Thioredoxin"/>
    <property type="match status" value="1"/>
</dbReference>
<evidence type="ECO:0000313" key="5">
    <source>
        <dbReference type="EMBL" id="WEK38409.1"/>
    </source>
</evidence>
<dbReference type="Proteomes" id="UP001220610">
    <property type="component" value="Chromosome"/>
</dbReference>
<keyword evidence="1" id="KW-0676">Redox-active center</keyword>
<gene>
    <name evidence="5" type="ORF">P0Y53_12960</name>
</gene>
<dbReference type="GO" id="GO:0045454">
    <property type="term" value="P:cell redox homeostasis"/>
    <property type="evidence" value="ECO:0007669"/>
    <property type="project" value="TreeGrafter"/>
</dbReference>
<dbReference type="PANTHER" id="PTHR43601:SF3">
    <property type="entry name" value="THIOREDOXIN, MITOCHONDRIAL"/>
    <property type="match status" value="1"/>
</dbReference>
<feature type="region of interest" description="Disordered" evidence="2">
    <location>
        <begin position="411"/>
        <end position="431"/>
    </location>
</feature>
<keyword evidence="3" id="KW-0732">Signal</keyword>
<proteinExistence type="predicted"/>
<dbReference type="SUPFAM" id="SSF52833">
    <property type="entry name" value="Thioredoxin-like"/>
    <property type="match status" value="1"/>
</dbReference>
<sequence>MNKLVLTSSLLFLFILNSLAQSTPEQGMQFFQGNWKELISSAQKENKLIFVDVYTDWCAPCKLMARNVFPKAEAGAAYNPRFINYKLNAEKGEGIDLARKFNITAYPTFLFLNSNGFLVQKIVGEKELAGFIALTDQAVTNAGDPQNLGNLEEKFSQGVRDTAFLRNYIRRLSALDLSNSQILDEYFKNIPHTELQQESILVFFGQQFSNTQSVALPYFLEQYPKLGKAARQQISANLYHRVIVRGLNNALRNSNMLEAAQLFSLADRMETLSPQQRLYVDRLRFLYLEQIRDTRQFIITGHKLTAGLLSIPKDSLDREDQRRFNAIMQPYLSGEKDSSSIPGFQEERLLVQKTYTKEITGKLYTVASKFLELPVTETKALADALTWARRAFELEPDQKVFADLVKKLTEKTTSPEKAMPRPAAASKTVQK</sequence>
<evidence type="ECO:0000259" key="4">
    <source>
        <dbReference type="PROSITE" id="PS51352"/>
    </source>
</evidence>
<feature type="domain" description="Thioredoxin" evidence="4">
    <location>
        <begin position="17"/>
        <end position="140"/>
    </location>
</feature>
<dbReference type="AlphaFoldDB" id="A0AAJ5WVW1"/>
<name>A0AAJ5WVW1_9BACT</name>
<dbReference type="EMBL" id="CP119311">
    <property type="protein sequence ID" value="WEK38409.1"/>
    <property type="molecule type" value="Genomic_DNA"/>
</dbReference>